<evidence type="ECO:0000256" key="1">
    <source>
        <dbReference type="ARBA" id="ARBA00001966"/>
    </source>
</evidence>
<dbReference type="PANTHER" id="PTHR47203">
    <property type="match status" value="1"/>
</dbReference>
<keyword evidence="4" id="KW-0227">DNA damage</keyword>
<accession>A0B7M5</accession>
<dbReference type="Proteomes" id="UP000000674">
    <property type="component" value="Chromosome"/>
</dbReference>
<dbReference type="GO" id="GO:0006284">
    <property type="term" value="P:base-excision repair"/>
    <property type="evidence" value="ECO:0007669"/>
    <property type="project" value="InterPro"/>
</dbReference>
<evidence type="ECO:0000313" key="12">
    <source>
        <dbReference type="Proteomes" id="UP000000674"/>
    </source>
</evidence>
<dbReference type="PANTHER" id="PTHR47203:SF1">
    <property type="entry name" value="HYPOTHETICAL BASE EXCISION DNA REPAIR PROTEIN (EUROFUNG)"/>
    <property type="match status" value="1"/>
</dbReference>
<dbReference type="InterPro" id="IPR003265">
    <property type="entry name" value="HhH-GPD_domain"/>
</dbReference>
<keyword evidence="6" id="KW-0408">Iron</keyword>
<evidence type="ECO:0000256" key="9">
    <source>
        <dbReference type="ARBA" id="ARBA00023295"/>
    </source>
</evidence>
<keyword evidence="3" id="KW-0479">Metal-binding</keyword>
<keyword evidence="5" id="KW-0378">Hydrolase</keyword>
<comment type="cofactor">
    <cofactor evidence="1">
        <name>[4Fe-4S] cluster</name>
        <dbReference type="ChEBI" id="CHEBI:49883"/>
    </cofactor>
</comment>
<evidence type="ECO:0000256" key="5">
    <source>
        <dbReference type="ARBA" id="ARBA00022801"/>
    </source>
</evidence>
<dbReference type="SMART" id="SM00478">
    <property type="entry name" value="ENDO3c"/>
    <property type="match status" value="1"/>
</dbReference>
<comment type="similarity">
    <text evidence="2">Belongs to the Nth/MutY family.</text>
</comment>
<dbReference type="OrthoDB" id="84708at2157"/>
<dbReference type="Pfam" id="PF00730">
    <property type="entry name" value="HhH-GPD"/>
    <property type="match status" value="1"/>
</dbReference>
<dbReference type="GO" id="GO:0016798">
    <property type="term" value="F:hydrolase activity, acting on glycosyl bonds"/>
    <property type="evidence" value="ECO:0007669"/>
    <property type="project" value="UniProtKB-KW"/>
</dbReference>
<dbReference type="GO" id="GO:0046872">
    <property type="term" value="F:metal ion binding"/>
    <property type="evidence" value="ECO:0007669"/>
    <property type="project" value="UniProtKB-KW"/>
</dbReference>
<gene>
    <name evidence="11" type="ordered locus">Mthe_0911</name>
</gene>
<dbReference type="Gene3D" id="1.10.340.30">
    <property type="entry name" value="Hypothetical protein, domain 2"/>
    <property type="match status" value="1"/>
</dbReference>
<dbReference type="HOGENOM" id="CLU_012862_3_4_2"/>
<dbReference type="GeneID" id="4462375"/>
<keyword evidence="7" id="KW-0411">Iron-sulfur</keyword>
<evidence type="ECO:0000256" key="6">
    <source>
        <dbReference type="ARBA" id="ARBA00023004"/>
    </source>
</evidence>
<dbReference type="InterPro" id="IPR004035">
    <property type="entry name" value="Endouclease-III_FeS-bd_BS"/>
</dbReference>
<dbReference type="InterPro" id="IPR003651">
    <property type="entry name" value="Endonuclease3_FeS-loop_motif"/>
</dbReference>
<keyword evidence="8" id="KW-0234">DNA repair</keyword>
<evidence type="ECO:0000256" key="2">
    <source>
        <dbReference type="ARBA" id="ARBA00008343"/>
    </source>
</evidence>
<dbReference type="EMBL" id="CP000477">
    <property type="protein sequence ID" value="ABK14699.1"/>
    <property type="molecule type" value="Genomic_DNA"/>
</dbReference>
<evidence type="ECO:0000256" key="8">
    <source>
        <dbReference type="ARBA" id="ARBA00023204"/>
    </source>
</evidence>
<protein>
    <submittedName>
        <fullName evidence="11">HhH-GPD family protein</fullName>
    </submittedName>
</protein>
<dbReference type="KEGG" id="mtp:Mthe_0911"/>
<organism evidence="11 12">
    <name type="scientific">Methanothrix thermoacetophila (strain DSM 6194 / JCM 14653 / NBRC 101360 / PT)</name>
    <name type="common">Methanosaeta thermophila</name>
    <dbReference type="NCBI Taxonomy" id="349307"/>
    <lineage>
        <taxon>Archaea</taxon>
        <taxon>Methanobacteriati</taxon>
        <taxon>Methanobacteriota</taxon>
        <taxon>Stenosarchaea group</taxon>
        <taxon>Methanomicrobia</taxon>
        <taxon>Methanotrichales</taxon>
        <taxon>Methanotrichaceae</taxon>
        <taxon>Methanothrix</taxon>
    </lineage>
</organism>
<dbReference type="InterPro" id="IPR023170">
    <property type="entry name" value="HhH_base_excis_C"/>
</dbReference>
<dbReference type="RefSeq" id="WP_011696094.1">
    <property type="nucleotide sequence ID" value="NC_008553.1"/>
</dbReference>
<dbReference type="InterPro" id="IPR011257">
    <property type="entry name" value="DNA_glycosylase"/>
</dbReference>
<evidence type="ECO:0000313" key="11">
    <source>
        <dbReference type="EMBL" id="ABK14699.1"/>
    </source>
</evidence>
<evidence type="ECO:0000256" key="3">
    <source>
        <dbReference type="ARBA" id="ARBA00022723"/>
    </source>
</evidence>
<name>A0B7M5_METTP</name>
<dbReference type="AlphaFoldDB" id="A0B7M5"/>
<evidence type="ECO:0000259" key="10">
    <source>
        <dbReference type="SMART" id="SM00478"/>
    </source>
</evidence>
<dbReference type="PROSITE" id="PS00764">
    <property type="entry name" value="ENDONUCLEASE_III_1"/>
    <property type="match status" value="1"/>
</dbReference>
<proteinExistence type="inferred from homology"/>
<dbReference type="Gene3D" id="1.10.1670.10">
    <property type="entry name" value="Helix-hairpin-Helix base-excision DNA repair enzymes (C-terminal)"/>
    <property type="match status" value="1"/>
</dbReference>
<evidence type="ECO:0000256" key="7">
    <source>
        <dbReference type="ARBA" id="ARBA00023014"/>
    </source>
</evidence>
<keyword evidence="12" id="KW-1185">Reference proteome</keyword>
<dbReference type="SUPFAM" id="SSF48150">
    <property type="entry name" value="DNA-glycosylase"/>
    <property type="match status" value="1"/>
</dbReference>
<sequence length="219" mass="24413">MSGDILVKVIEILERAYGVPEVQSADPVDLLVLTILSQNTSDINSSRAFEQLKRRFGSYTEILNASEEEIADAIRPGGLADIKAARIKGALERLRDDFGSVDLSPLKRMSAVEARNYLKSIPGIGPKTASVLMLFGFGMSAMPVDTHVYRVSRRMGLVPENASIEETQRILEEITPHEKYISLHINLIRHGRLVCKARNPLCKKCELKGLCRYAQMQQC</sequence>
<dbReference type="PIRSF" id="PIRSF001435">
    <property type="entry name" value="Nth"/>
    <property type="match status" value="1"/>
</dbReference>
<keyword evidence="9" id="KW-0326">Glycosidase</keyword>
<dbReference type="GO" id="GO:0051539">
    <property type="term" value="F:4 iron, 4 sulfur cluster binding"/>
    <property type="evidence" value="ECO:0007669"/>
    <property type="project" value="InterPro"/>
</dbReference>
<dbReference type="CDD" id="cd00056">
    <property type="entry name" value="ENDO3c"/>
    <property type="match status" value="1"/>
</dbReference>
<reference evidence="11 12" key="1">
    <citation type="submission" date="2006-10" db="EMBL/GenBank/DDBJ databases">
        <title>Complete sequence of Methanosaeta thermophila PT.</title>
        <authorList>
            <consortium name="US DOE Joint Genome Institute"/>
            <person name="Copeland A."/>
            <person name="Lucas S."/>
            <person name="Lapidus A."/>
            <person name="Barry K."/>
            <person name="Detter J.C."/>
            <person name="Glavina del Rio T."/>
            <person name="Hammon N."/>
            <person name="Israni S."/>
            <person name="Pitluck S."/>
            <person name="Chain P."/>
            <person name="Malfatti S."/>
            <person name="Shin M."/>
            <person name="Vergez L."/>
            <person name="Schmutz J."/>
            <person name="Larimer F."/>
            <person name="Land M."/>
            <person name="Hauser L."/>
            <person name="Kyrpides N."/>
            <person name="Kim E."/>
            <person name="Smith K.S."/>
            <person name="Ingram-Smith C."/>
            <person name="Richardson P."/>
        </authorList>
    </citation>
    <scope>NUCLEOTIDE SEQUENCE [LARGE SCALE GENOMIC DNA]</scope>
    <source>
        <strain evidence="12">DSM 6194 / JCM 14653 / NBRC 101360 / PT</strain>
    </source>
</reference>
<dbReference type="GO" id="GO:0140097">
    <property type="term" value="F:catalytic activity, acting on DNA"/>
    <property type="evidence" value="ECO:0007669"/>
    <property type="project" value="UniProtKB-ARBA"/>
</dbReference>
<evidence type="ECO:0000256" key="4">
    <source>
        <dbReference type="ARBA" id="ARBA00022763"/>
    </source>
</evidence>
<dbReference type="SMART" id="SM00525">
    <property type="entry name" value="FES"/>
    <property type="match status" value="1"/>
</dbReference>
<feature type="domain" description="HhH-GPD" evidence="10">
    <location>
        <begin position="36"/>
        <end position="193"/>
    </location>
</feature>
<dbReference type="STRING" id="349307.Mthe_0911"/>